<comment type="similarity">
    <text evidence="2">Belongs to the fibulin family.</text>
</comment>
<dbReference type="FunFam" id="2.20.100.10:FF:000001">
    <property type="entry name" value="semaphorin-5A isoform X1"/>
    <property type="match status" value="1"/>
</dbReference>
<feature type="disulfide bond" evidence="11">
    <location>
        <begin position="1391"/>
        <end position="1400"/>
    </location>
</feature>
<dbReference type="InterPro" id="IPR001881">
    <property type="entry name" value="EGF-like_Ca-bd_dom"/>
</dbReference>
<feature type="domain" description="EGF-like" evidence="15">
    <location>
        <begin position="1568"/>
        <end position="1612"/>
    </location>
</feature>
<dbReference type="PROSITE" id="PS01186">
    <property type="entry name" value="EGF_2"/>
    <property type="match status" value="15"/>
</dbReference>
<dbReference type="Pfam" id="PF12662">
    <property type="entry name" value="cEGF"/>
    <property type="match status" value="2"/>
</dbReference>
<dbReference type="FunFam" id="2.10.25.10:FF:000014">
    <property type="entry name" value="Latent-transforming growth factor beta-binding protein 3"/>
    <property type="match status" value="1"/>
</dbReference>
<evidence type="ECO:0000259" key="15">
    <source>
        <dbReference type="PROSITE" id="PS50026"/>
    </source>
</evidence>
<evidence type="ECO:0000256" key="14">
    <source>
        <dbReference type="SAM" id="SignalP"/>
    </source>
</evidence>
<feature type="domain" description="EGF-like" evidence="15">
    <location>
        <begin position="1251"/>
        <end position="1287"/>
    </location>
</feature>
<dbReference type="PROSITE" id="PS50092">
    <property type="entry name" value="TSP1"/>
    <property type="match status" value="2"/>
</dbReference>
<feature type="transmembrane region" description="Helical" evidence="13">
    <location>
        <begin position="3502"/>
        <end position="3527"/>
    </location>
</feature>
<evidence type="ECO:0000256" key="4">
    <source>
        <dbReference type="ARBA" id="ARBA00022530"/>
    </source>
</evidence>
<feature type="domain" description="EGF-like" evidence="15">
    <location>
        <begin position="2998"/>
        <end position="3038"/>
    </location>
</feature>
<dbReference type="SUPFAM" id="SSF82895">
    <property type="entry name" value="TSP-1 type 1 repeat"/>
    <property type="match status" value="2"/>
</dbReference>
<dbReference type="PROSITE" id="PS01187">
    <property type="entry name" value="EGF_CA"/>
    <property type="match status" value="6"/>
</dbReference>
<evidence type="ECO:0000256" key="8">
    <source>
        <dbReference type="ARBA" id="ARBA00022837"/>
    </source>
</evidence>
<evidence type="ECO:0000313" key="17">
    <source>
        <dbReference type="Proteomes" id="UP000085678"/>
    </source>
</evidence>
<dbReference type="RefSeq" id="XP_013416890.1">
    <property type="nucleotide sequence ID" value="XM_013561436.2"/>
</dbReference>
<feature type="disulfide bond" evidence="11">
    <location>
        <begin position="1353"/>
        <end position="1362"/>
    </location>
</feature>
<dbReference type="InParanoid" id="A0A1S3K2M4"/>
<dbReference type="KEGG" id="lak:106178313"/>
<evidence type="ECO:0000256" key="3">
    <source>
        <dbReference type="ARBA" id="ARBA00022525"/>
    </source>
</evidence>
<feature type="disulfide bond" evidence="11">
    <location>
        <begin position="1476"/>
        <end position="1493"/>
    </location>
</feature>
<dbReference type="SUPFAM" id="SSF57184">
    <property type="entry name" value="Growth factor receptor domain"/>
    <property type="match status" value="6"/>
</dbReference>
<evidence type="ECO:0000256" key="9">
    <source>
        <dbReference type="ARBA" id="ARBA00023157"/>
    </source>
</evidence>
<organism evidence="17 18">
    <name type="scientific">Lingula anatina</name>
    <name type="common">Brachiopod</name>
    <name type="synonym">Lingula unguis</name>
    <dbReference type="NCBI Taxonomy" id="7574"/>
    <lineage>
        <taxon>Eukaryota</taxon>
        <taxon>Metazoa</taxon>
        <taxon>Spiralia</taxon>
        <taxon>Lophotrochozoa</taxon>
        <taxon>Brachiopoda</taxon>
        <taxon>Linguliformea</taxon>
        <taxon>Lingulata</taxon>
        <taxon>Lingulida</taxon>
        <taxon>Linguloidea</taxon>
        <taxon>Lingulidae</taxon>
        <taxon>Lingula</taxon>
    </lineage>
</organism>
<evidence type="ECO:0000256" key="13">
    <source>
        <dbReference type="SAM" id="Phobius"/>
    </source>
</evidence>
<feature type="disulfide bond" evidence="11">
    <location>
        <begin position="1277"/>
        <end position="1286"/>
    </location>
</feature>
<dbReference type="PRINTS" id="PR01983">
    <property type="entry name" value="NOTCH"/>
</dbReference>
<evidence type="ECO:0000256" key="10">
    <source>
        <dbReference type="ARBA" id="ARBA00023180"/>
    </source>
</evidence>
<keyword evidence="7" id="KW-0677">Repeat</keyword>
<evidence type="ECO:0000256" key="11">
    <source>
        <dbReference type="PROSITE-ProRule" id="PRU00076"/>
    </source>
</evidence>
<dbReference type="CDD" id="cd00054">
    <property type="entry name" value="EGF_CA"/>
    <property type="match status" value="18"/>
</dbReference>
<feature type="compositionally biased region" description="Polar residues" evidence="12">
    <location>
        <begin position="3582"/>
        <end position="3595"/>
    </location>
</feature>
<feature type="domain" description="VWFD" evidence="16">
    <location>
        <begin position="2020"/>
        <end position="2216"/>
    </location>
</feature>
<keyword evidence="6 14" id="KW-0732">Signal</keyword>
<feature type="disulfide bond" evidence="11">
    <location>
        <begin position="1315"/>
        <end position="1324"/>
    </location>
</feature>
<protein>
    <submittedName>
        <fullName evidence="18">Uncharacterized protein LOC106178313</fullName>
    </submittedName>
</protein>
<dbReference type="STRING" id="7574.A0A1S3K2M4"/>
<dbReference type="InterPro" id="IPR049883">
    <property type="entry name" value="NOTCH1_EGF-like"/>
</dbReference>
<keyword evidence="9 11" id="KW-1015">Disulfide bond</keyword>
<evidence type="ECO:0000256" key="7">
    <source>
        <dbReference type="ARBA" id="ARBA00022737"/>
    </source>
</evidence>
<keyword evidence="10" id="KW-0325">Glycoprotein</keyword>
<proteinExistence type="inferred from homology"/>
<reference evidence="18" key="1">
    <citation type="submission" date="2025-08" db="UniProtKB">
        <authorList>
            <consortium name="RefSeq"/>
        </authorList>
    </citation>
    <scope>IDENTIFICATION</scope>
    <source>
        <tissue evidence="18">Gonads</tissue>
    </source>
</reference>
<dbReference type="PROSITE" id="PS50026">
    <property type="entry name" value="EGF_3"/>
    <property type="match status" value="16"/>
</dbReference>
<dbReference type="FunFam" id="2.10.25.10:FF:000143">
    <property type="entry name" value="Protein crumbs 1"/>
    <property type="match status" value="2"/>
</dbReference>
<dbReference type="SMART" id="SM00209">
    <property type="entry name" value="TSP1"/>
    <property type="match status" value="2"/>
</dbReference>
<feature type="domain" description="EGF-like" evidence="15">
    <location>
        <begin position="2866"/>
        <end position="2909"/>
    </location>
</feature>
<dbReference type="InterPro" id="IPR052235">
    <property type="entry name" value="Nephronectin_domain"/>
</dbReference>
<dbReference type="GO" id="GO:0030855">
    <property type="term" value="P:epithelial cell differentiation"/>
    <property type="evidence" value="ECO:0007669"/>
    <property type="project" value="UniProtKB-ARBA"/>
</dbReference>
<feature type="domain" description="EGF-like" evidence="15">
    <location>
        <begin position="3206"/>
        <end position="3248"/>
    </location>
</feature>
<keyword evidence="4" id="KW-0272">Extracellular matrix</keyword>
<feature type="compositionally biased region" description="Low complexity" evidence="12">
    <location>
        <begin position="3605"/>
        <end position="3624"/>
    </location>
</feature>
<dbReference type="GO" id="GO:0005509">
    <property type="term" value="F:calcium ion binding"/>
    <property type="evidence" value="ECO:0007669"/>
    <property type="project" value="InterPro"/>
</dbReference>
<name>A0A1S3K2M4_LINAN</name>
<keyword evidence="3" id="KW-0964">Secreted</keyword>
<dbReference type="PANTHER" id="PTHR24050:SF27">
    <property type="entry name" value="FIBRILLIN-1"/>
    <property type="match status" value="1"/>
</dbReference>
<feature type="disulfide bond" evidence="11">
    <location>
        <begin position="2697"/>
        <end position="2714"/>
    </location>
</feature>
<dbReference type="Pfam" id="PF07645">
    <property type="entry name" value="EGF_CA"/>
    <property type="match status" value="13"/>
</dbReference>
<evidence type="ECO:0000313" key="18">
    <source>
        <dbReference type="RefSeq" id="XP_013416890.1"/>
    </source>
</evidence>
<dbReference type="FunFam" id="2.10.25.10:FF:000240">
    <property type="entry name" value="Vitamin K-dependent protein S"/>
    <property type="match status" value="1"/>
</dbReference>
<evidence type="ECO:0000256" key="5">
    <source>
        <dbReference type="ARBA" id="ARBA00022536"/>
    </source>
</evidence>
<dbReference type="Pfam" id="PF00008">
    <property type="entry name" value="EGF"/>
    <property type="match status" value="4"/>
</dbReference>
<dbReference type="InterPro" id="IPR013032">
    <property type="entry name" value="EGF-like_CS"/>
</dbReference>
<feature type="domain" description="EGF-like" evidence="15">
    <location>
        <begin position="1210"/>
        <end position="1246"/>
    </location>
</feature>
<evidence type="ECO:0000256" key="1">
    <source>
        <dbReference type="ARBA" id="ARBA00004498"/>
    </source>
</evidence>
<keyword evidence="13" id="KW-1133">Transmembrane helix</keyword>
<feature type="domain" description="EGF-like" evidence="15">
    <location>
        <begin position="1289"/>
        <end position="1325"/>
    </location>
</feature>
<dbReference type="PROSITE" id="PS51233">
    <property type="entry name" value="VWFD"/>
    <property type="match status" value="1"/>
</dbReference>
<dbReference type="GO" id="GO:0009653">
    <property type="term" value="P:anatomical structure morphogenesis"/>
    <property type="evidence" value="ECO:0007669"/>
    <property type="project" value="UniProtKB-ARBA"/>
</dbReference>
<dbReference type="FunFam" id="2.10.25.10:FF:000119">
    <property type="entry name" value="vitamin K-dependent protein S"/>
    <property type="match status" value="1"/>
</dbReference>
<dbReference type="FunFam" id="2.10.25.10:FF:000006">
    <property type="entry name" value="Versican core protein-like isoform 1"/>
    <property type="match status" value="1"/>
</dbReference>
<comment type="caution">
    <text evidence="11">Lacks conserved residue(s) required for the propagation of feature annotation.</text>
</comment>
<dbReference type="Pfam" id="PF12661">
    <property type="entry name" value="hEGF"/>
    <property type="match status" value="2"/>
</dbReference>
<dbReference type="InterPro" id="IPR026823">
    <property type="entry name" value="cEGF"/>
</dbReference>
<dbReference type="GeneID" id="106178313"/>
<dbReference type="InterPro" id="IPR036383">
    <property type="entry name" value="TSP1_rpt_sf"/>
</dbReference>
<keyword evidence="17" id="KW-1185">Reference proteome</keyword>
<dbReference type="SMART" id="SM00181">
    <property type="entry name" value="EGF"/>
    <property type="match status" value="27"/>
</dbReference>
<dbReference type="FunFam" id="2.10.25.10:FF:000038">
    <property type="entry name" value="Fibrillin 2"/>
    <property type="match status" value="3"/>
</dbReference>
<feature type="domain" description="EGF-like" evidence="15">
    <location>
        <begin position="1467"/>
        <end position="1505"/>
    </location>
</feature>
<dbReference type="InterPro" id="IPR000742">
    <property type="entry name" value="EGF"/>
</dbReference>
<dbReference type="PANTHER" id="PTHR24050">
    <property type="entry name" value="PA14 DOMAIN-CONTAINING PROTEIN"/>
    <property type="match status" value="1"/>
</dbReference>
<dbReference type="Gene3D" id="2.10.25.10">
    <property type="entry name" value="Laminin"/>
    <property type="match status" value="25"/>
</dbReference>
<feature type="domain" description="EGF-like" evidence="15">
    <location>
        <begin position="2558"/>
        <end position="2598"/>
    </location>
</feature>
<dbReference type="PROSITE" id="PS00010">
    <property type="entry name" value="ASX_HYDROXYL"/>
    <property type="match status" value="19"/>
</dbReference>
<dbReference type="Proteomes" id="UP000085678">
    <property type="component" value="Unplaced"/>
</dbReference>
<dbReference type="Gene3D" id="2.160.10.10">
    <property type="entry name" value="Hexapeptide repeat proteins"/>
    <property type="match status" value="1"/>
</dbReference>
<dbReference type="FunFam" id="2.10.25.10:FF:000123">
    <property type="entry name" value="Crumbs homolog 1 (Drosophila)"/>
    <property type="match status" value="1"/>
</dbReference>
<dbReference type="InterPro" id="IPR001846">
    <property type="entry name" value="VWF_type-D"/>
</dbReference>
<dbReference type="InterPro" id="IPR009030">
    <property type="entry name" value="Growth_fac_rcpt_cys_sf"/>
</dbReference>
<sequence>MIKSNLLLGAYLVCVLIVLGEAQNNTRDSARVCQLKVEPCNPGIDQDRCGIQNDYTDQFDWYQQDGMFRVNCSGASVGDQAAFKTGNEDFLVGPMGGCAYIFYVNGGAPDELTVEPALANGTMYGGLAPTVNDSQHHVASISLFPGRYSSVNFTYTCASQNSIFDIFGIGLANGSYCDTNVSAYLNVVMERHQHWAQEADCSGYSGSGYSGYSGFSGSGYYGYSGSGSGYYGYSGSSGSGHSGYAPGLCNFGPEDGMCDIVQALDDDGNWTLNTNARHLQLNCSLQPGDSRLTRTVQLNYTTCASVGMDMRYTSPDTYFLFLVSGTTGNGSLDEVIGNVSGGREYHYEVLSNTVPPGNYIFEIVGHCGQAGEMVVHYGGGYDGECYDYNQQQPSYCSFGPEEGMCNITQDINDDGNWTLNTTARQLQLNCSSQQGESRLIRTMQFYLTTCVNIGMDISLASPDTYFLFLVIGTAGNESIHEVIANVSGGGDYRYEWLSDTVPPGNYTFEIIGHCGQSGHMAIHQSGGYDGQCYDYNQQQPSYCSFGPEEGMCNITQDINDDGNWTLNTTARQLQLNCSSQPGDSRLIRTMQFNLTTCANIGMDMMLASPDTYFLFLVSGTAGNESIHEVIANVSGGGGYRYEWLSDTVPPGNYTFEIIGHCGQSGHMAIHQSGGYDGYCHDGATGDSGYSGDSGYRGYTGDGGYLCHFGPYDRMCDIVQDNADNGNWTLNVNENRLQLNCSQESGSSRLFREIQFQHTTCAFVEMEMIGTSAGSYFLFSAQGTTANNSFDEVISNVSGSEGYYYGRESYPVPPGNYTFYIEGYCGGSGGMVIRQVGGYDGDCNRGGNQQNWPMVWCYPGVSINTCEAGHWISDDGNYPDYENNTHYGNNTYYGNETYFGNYTYNGNDTNFGNYTYYGNDTDFGNYTYNGNDTNFGNYTYYGNDTNFGNYTLFGNDTNFGNSTFYGNYTDDGNTNYGNNTFYGNYTDDGNTNYGNSTFYGNYTDDGNTNYGNNTSYGNAANTTRTYTSTTMSPQFLRWLQYHHVFACNITKNEMCGFNQNYTADFNWTLTHHGLMLNCSQRQIDDEAIVSMRDFMNVTQETCASVVYQKRDVNTVLQSWVIYEQGEPQLLAHLPELQFGYEVIAAGITVPPGMYRFGFLGGCTSGGRVQANLTRIAFLPGTCQEWVNDLAPIVPSDVLVLPPPEPFEPIVDEDDCASSPCQNGGTCNDLWLDFYCNCTDEFYGKFCNMTYEGENECESNPCQNQASCVDLNLGYSCECQPGYVGHDCETNLDDCGSNPCAAGSTCTDRVNAFYCACPPGMTGQVCDSEIDECASNPCRNGGYCNDLLAMYHCECEEGFTGVNCQTNIDDCVSVTCQNSGTCVDLVGQYSCVCPPNVTGEHCQTLVPFYGHWTAWGACSAECGEGAERNRTRPCTDLSGASRAVADCEGFTGTAAIKYVNCNLSRCVAPNNPCLQSPCGILHNCSVIDNAGHYRCSCANGYEHPTDDQGHNIENQCVDINECLRSINDCTDPGGSQLLSVAECVNLEGNYSCLCQDGYTRNPNNSHGCIDIDECELGTHNCDVDGRAKCTNLPGGFRCRCVAPYKGSGLRDSCIENRLVAFADHHKLPFLGADISAISDFFFPKYGIPTFDGLILPSFYFTQHGVVMFSDVEDWEAFADQTKLQKAYRNPTILPLNRVYFPFGSRDIGGIGAYWANNVMEDEADGRGLYFKEYKLDNVADANAIKTASAKVQSAHSLTNFNAEYMIIVTWNKMQHKINTWQEVTFQIIIVTDYKNTYCRYVYDDSGMNWNLTLNAANSPNFPARVGYLIHSWWPFVRRGVEWRYSYASVANKRHIERIDQEVGTSKGIFDFALSNNPADFENPGKACYDWILDDIEYERRFGALNKEEAGKCPRVFALLSRRTWIAFRSNWFATCYVRRMPLGSGDEARSPRCCYDIFFGALVKDWWLLDGMNVFTRFPLSTARGRSEVKAFQDCCLNSWVHCFDYFDRRPISTGSFFFAAVIALSAGDPHITTLDGHQYTFNGWGEYNLVSGNHFTLQGRTAPAYTANPPPRATVFTSFVAQQVVPGSSNSDIVEFRLNATGDGVDVLVNGILQNGSFSGDGQTFTKVVISELNGRYSMGFSTDIEIRVEASLNMTSVTVVAPAAWNNSLTGLMGNFNGDKMDEYMYPNGSVLSINATEEEVFYYAQHWAIDPAMSLFTYDDISAYNASDYGNYTFTPLFFNLDTMFSDNATRELAITTCGGMDNLNRECVFDIALTGNAAVGASTSASQQQMATEQATQNNFPPSFSTSNVTLRLLVGQNMDPITIQATDPNSGDSVTFSLASPVPPGCAINPTGGQLSWNSVPSNLTRNETVTIVASDGTASASLTAKVHFCNCTNGGTCKYDVVTSTENFVVVPCQCQSGYEGAQCQTDIDGCADTPCYSGVSCEDRPAPQTGFTCGTCPLGLIGDGTACADQDECYNNSSPCTQTCENLAGSYQCSCNSGYLLGPDLNTCIDVDECSRGTHNCDTNAVCNNTAGSFACTCATGYAGTGKTGECQDINECSSNPCGLNGQCQNSAGSYVCSCTLGYQRNPVTNACDEINECDGDNNCEQTCVDGLATYTCSCTTGYRLNPADAVSCLPEQQCSSSEATTCSNAGDVNPTCAVISGVPTCSCPDNYALDAAKKCIDVNECLGSHQCLPSGVATCSNIVGGYTCACSSGYSLGTNNRTCIDINECTQTTAGGAAMHNCDLTRGSCVNIDGGFTCTCNNGYTLNSNGYTCDDKDECASATTNDCDKNYATCNNTIGSYTCACNTGFTGDGYICADLNECGSSDQGGCVQGCTNNMGSYSCFCGNGYNLNSDGRSCDDENECALESNHGCYSSAYCNNTVGSYECTCPTDFVLKADGRTCQPANQCDAGHGCSYLCAKLNNGTDVCQCAKGYVLASNGRNCTDVDECSSSSTHSCLASDNVRCVNDPGTYHCECLDSTQYQQVEARKCIDIDECSAKTATCPAHSFCVNDQPGYHCDCVAGYRLVAGSCVDTNECSEGTHACHASLGVCTNTEGAYTCACVSGYTGDGVTCTDLDECLAADSGGCDVLRGRGQCHNYPGSYNCSCRTGYLLADDRRVCDDINECDAANPRHDCSQLCVNTDGTFRCDCQPGFVLAADQKNCTVKTSCAAGHGCSDLCAVVNGSDTCLCQNNFLPAGIYKDECATSNPCIGSNIACTNLVGGYRCTCTNGYKLSATGLECNDRDGGFTAWGNWSDCTVTCDGGTQWRNRSCTNPTQVANGLPCSGDYTEVQACNTEYCPLTATERTYGVIVTLTNVTVAQVTSIKDLIVSVIVTAVNDFCNLPSSFSVCCPNSGTRNSTGNETLAFTNTSFVQIGGSYPRPNPFDATKTDLLVVAKAPRDNDLCASGVITSGRKKRAVNLDTSTELVIDQATLQTTVNSAATSILAVVSSAYPSLSVILAVITPADQTTTAAPLNTTLVSNTTEAVAPAPTDMTWAYIVGGVLGTCVLIVVIVVVVLVVMKGKKQKIDPSEGSNEESEGRYRTTITSSGDPTVQTTHYNREVTQVSATTGFTLHSAPESTFVPSTTDLKYSDSDLRPSTGSQSLKSQSSTSQNQENSEPMKREQSSNSLSVGIGGEMVSSQPNTPGRNSLTPVMPLDTTEVPGPATYNMPGELEKDQV</sequence>
<feature type="disulfide bond" evidence="11">
    <location>
        <begin position="1579"/>
        <end position="1596"/>
    </location>
</feature>
<feature type="domain" description="EGF-like" evidence="15">
    <location>
        <begin position="2515"/>
        <end position="2557"/>
    </location>
</feature>
<feature type="compositionally biased region" description="Polar residues" evidence="12">
    <location>
        <begin position="3550"/>
        <end position="3563"/>
    </location>
</feature>
<keyword evidence="5 11" id="KW-0245">EGF-like domain</keyword>
<gene>
    <name evidence="18" type="primary">LOC106178313</name>
</gene>
<evidence type="ECO:0000256" key="2">
    <source>
        <dbReference type="ARBA" id="ARBA00006127"/>
    </source>
</evidence>
<dbReference type="SMART" id="SM00179">
    <property type="entry name" value="EGF_CA"/>
    <property type="match status" value="23"/>
</dbReference>
<dbReference type="PROSITE" id="PS00022">
    <property type="entry name" value="EGF_1"/>
    <property type="match status" value="6"/>
</dbReference>
<comment type="subcellular location">
    <subcellularLocation>
        <location evidence="1">Secreted</location>
        <location evidence="1">Extracellular space</location>
        <location evidence="1">Extracellular matrix</location>
    </subcellularLocation>
</comment>
<feature type="domain" description="EGF-like" evidence="15">
    <location>
        <begin position="3039"/>
        <end position="3080"/>
    </location>
</feature>
<dbReference type="Gene3D" id="2.20.100.10">
    <property type="entry name" value="Thrombospondin type-1 (TSP1) repeat"/>
    <property type="match status" value="2"/>
</dbReference>
<feature type="chain" id="PRO_5010226402" evidence="14">
    <location>
        <begin position="23"/>
        <end position="3685"/>
    </location>
</feature>
<dbReference type="InterPro" id="IPR000884">
    <property type="entry name" value="TSP1_rpt"/>
</dbReference>
<feature type="signal peptide" evidence="14">
    <location>
        <begin position="1"/>
        <end position="22"/>
    </location>
</feature>
<dbReference type="InterPro" id="IPR018097">
    <property type="entry name" value="EGF_Ca-bd_CS"/>
</dbReference>
<feature type="region of interest" description="Disordered" evidence="12">
    <location>
        <begin position="3582"/>
        <end position="3685"/>
    </location>
</feature>
<feature type="domain" description="EGF-like" evidence="15">
    <location>
        <begin position="3081"/>
        <end position="3127"/>
    </location>
</feature>
<keyword evidence="13" id="KW-0812">Transmembrane</keyword>
<feature type="domain" description="EGF-like" evidence="15">
    <location>
        <begin position="2687"/>
        <end position="2730"/>
    </location>
</feature>
<evidence type="ECO:0000256" key="12">
    <source>
        <dbReference type="SAM" id="MobiDB-lite"/>
    </source>
</evidence>
<dbReference type="OrthoDB" id="6287223at2759"/>
<evidence type="ECO:0000256" key="6">
    <source>
        <dbReference type="ARBA" id="ARBA00022729"/>
    </source>
</evidence>
<feature type="domain" description="EGF-like" evidence="15">
    <location>
        <begin position="1365"/>
        <end position="1401"/>
    </location>
</feature>
<keyword evidence="13" id="KW-0472">Membrane</keyword>
<feature type="compositionally biased region" description="Polar residues" evidence="12">
    <location>
        <begin position="3645"/>
        <end position="3658"/>
    </location>
</feature>
<keyword evidence="8" id="KW-0106">Calcium</keyword>
<dbReference type="Pfam" id="PF00090">
    <property type="entry name" value="TSP_1"/>
    <property type="match status" value="2"/>
</dbReference>
<evidence type="ECO:0000259" key="16">
    <source>
        <dbReference type="PROSITE" id="PS51233"/>
    </source>
</evidence>
<dbReference type="InterPro" id="IPR000152">
    <property type="entry name" value="EGF-type_Asp/Asn_hydroxyl_site"/>
</dbReference>
<accession>A0A1S3K2M4</accession>
<dbReference type="FunFam" id="2.10.25.10:FF:000004">
    <property type="entry name" value="Neurogenic locus notch 1"/>
    <property type="match status" value="1"/>
</dbReference>
<feature type="region of interest" description="Disordered" evidence="12">
    <location>
        <begin position="3532"/>
        <end position="3563"/>
    </location>
</feature>
<feature type="disulfide bond" evidence="11">
    <location>
        <begin position="1236"/>
        <end position="1245"/>
    </location>
</feature>
<dbReference type="SUPFAM" id="SSF57196">
    <property type="entry name" value="EGF/Laminin"/>
    <property type="match status" value="8"/>
</dbReference>
<feature type="domain" description="EGF-like" evidence="15">
    <location>
        <begin position="1327"/>
        <end position="1363"/>
    </location>
</feature>
<feature type="domain" description="EGF-like" evidence="15">
    <location>
        <begin position="2781"/>
        <end position="2823"/>
    </location>
</feature>